<dbReference type="InterPro" id="IPR052710">
    <property type="entry name" value="CAAX_protease"/>
</dbReference>
<feature type="region of interest" description="Disordered" evidence="1">
    <location>
        <begin position="1"/>
        <end position="27"/>
    </location>
</feature>
<evidence type="ECO:0000313" key="4">
    <source>
        <dbReference type="EMBL" id="KGX90316.1"/>
    </source>
</evidence>
<dbReference type="GO" id="GO:0080120">
    <property type="term" value="P:CAAX-box protein maturation"/>
    <property type="evidence" value="ECO:0007669"/>
    <property type="project" value="UniProtKB-ARBA"/>
</dbReference>
<sequence>MNESTPQHHSTNTPDSENDIHTEEPTETYRTKALKKRSLFLFPLSYFGFVVALGLVFGFVYTISKLVSTGGDPANSLESDFMSMTYLMLYLDTLGFIIAFMLFKSVRRFTLENMSFEPLKKSMTYVWILIGLGLILGAQYLVFSVLKLETPSNQNQLFGLTPDNFTTLKFIAVFVVTALLTPIKEEFLYRGFLLRFFEAKYAKAWLGLFISSTVFGLMHLDYPLAGVTMGLVFGALYLKTKSVMVPIVAHIIWNSYVCLVGLTYLL</sequence>
<proteinExistence type="predicted"/>
<feature type="transmembrane region" description="Helical" evidence="2">
    <location>
        <begin position="124"/>
        <end position="146"/>
    </location>
</feature>
<reference evidence="4 5" key="1">
    <citation type="submission" date="2013-08" db="EMBL/GenBank/DDBJ databases">
        <authorList>
            <person name="Huang J."/>
            <person name="Wang G."/>
        </authorList>
    </citation>
    <scope>NUCLEOTIDE SEQUENCE [LARGE SCALE GENOMIC DNA]</scope>
    <source>
        <strain evidence="4 5">BH030004</strain>
    </source>
</reference>
<comment type="caution">
    <text evidence="4">The sequence shown here is derived from an EMBL/GenBank/DDBJ whole genome shotgun (WGS) entry which is preliminary data.</text>
</comment>
<dbReference type="Proteomes" id="UP000030403">
    <property type="component" value="Unassembled WGS sequence"/>
</dbReference>
<accession>A0A0A5GAW8</accession>
<dbReference type="eggNOG" id="COG1266">
    <property type="taxonomic scope" value="Bacteria"/>
</dbReference>
<protein>
    <recommendedName>
        <fullName evidence="3">CAAX prenyl protease 2/Lysostaphin resistance protein A-like domain-containing protein</fullName>
    </recommendedName>
</protein>
<feature type="transmembrane region" description="Helical" evidence="2">
    <location>
        <begin position="83"/>
        <end position="103"/>
    </location>
</feature>
<dbReference type="GO" id="GO:0004175">
    <property type="term" value="F:endopeptidase activity"/>
    <property type="evidence" value="ECO:0007669"/>
    <property type="project" value="UniProtKB-ARBA"/>
</dbReference>
<dbReference type="AlphaFoldDB" id="A0A0A5GAW8"/>
<organism evidence="4 5">
    <name type="scientific">Pontibacillus marinus BH030004 = DSM 16465</name>
    <dbReference type="NCBI Taxonomy" id="1385511"/>
    <lineage>
        <taxon>Bacteria</taxon>
        <taxon>Bacillati</taxon>
        <taxon>Bacillota</taxon>
        <taxon>Bacilli</taxon>
        <taxon>Bacillales</taxon>
        <taxon>Bacillaceae</taxon>
        <taxon>Pontibacillus</taxon>
    </lineage>
</organism>
<feature type="compositionally biased region" description="Basic and acidic residues" evidence="1">
    <location>
        <begin position="18"/>
        <end position="27"/>
    </location>
</feature>
<dbReference type="OrthoDB" id="9782250at2"/>
<keyword evidence="5" id="KW-1185">Reference proteome</keyword>
<dbReference type="Pfam" id="PF02517">
    <property type="entry name" value="Rce1-like"/>
    <property type="match status" value="1"/>
</dbReference>
<dbReference type="STRING" id="1385511.GCA_000425225_02172"/>
<feature type="transmembrane region" description="Helical" evidence="2">
    <location>
        <begin position="166"/>
        <end position="183"/>
    </location>
</feature>
<evidence type="ECO:0000313" key="5">
    <source>
        <dbReference type="Proteomes" id="UP000030403"/>
    </source>
</evidence>
<feature type="transmembrane region" description="Helical" evidence="2">
    <location>
        <begin position="204"/>
        <end position="237"/>
    </location>
</feature>
<dbReference type="EMBL" id="AVPF01000008">
    <property type="protein sequence ID" value="KGX90316.1"/>
    <property type="molecule type" value="Genomic_DNA"/>
</dbReference>
<dbReference type="RefSeq" id="WP_051255258.1">
    <property type="nucleotide sequence ID" value="NZ_AVPF01000008.1"/>
</dbReference>
<dbReference type="PANTHER" id="PTHR36435:SF1">
    <property type="entry name" value="CAAX AMINO TERMINAL PROTEASE FAMILY PROTEIN"/>
    <property type="match status" value="1"/>
</dbReference>
<gene>
    <name evidence="4" type="ORF">N783_21230</name>
</gene>
<feature type="transmembrane region" description="Helical" evidence="2">
    <location>
        <begin position="243"/>
        <end position="265"/>
    </location>
</feature>
<dbReference type="InterPro" id="IPR003675">
    <property type="entry name" value="Rce1/LyrA-like_dom"/>
</dbReference>
<keyword evidence="2" id="KW-0812">Transmembrane</keyword>
<keyword evidence="2" id="KW-0472">Membrane</keyword>
<feature type="domain" description="CAAX prenyl protease 2/Lysostaphin resistance protein A-like" evidence="3">
    <location>
        <begin position="169"/>
        <end position="255"/>
    </location>
</feature>
<evidence type="ECO:0000259" key="3">
    <source>
        <dbReference type="Pfam" id="PF02517"/>
    </source>
</evidence>
<evidence type="ECO:0000256" key="2">
    <source>
        <dbReference type="SAM" id="Phobius"/>
    </source>
</evidence>
<dbReference type="PANTHER" id="PTHR36435">
    <property type="entry name" value="SLR1288 PROTEIN"/>
    <property type="match status" value="1"/>
</dbReference>
<keyword evidence="2" id="KW-1133">Transmembrane helix</keyword>
<feature type="compositionally biased region" description="Polar residues" evidence="1">
    <location>
        <begin position="1"/>
        <end position="15"/>
    </location>
</feature>
<feature type="transmembrane region" description="Helical" evidence="2">
    <location>
        <begin position="39"/>
        <end position="63"/>
    </location>
</feature>
<name>A0A0A5GAW8_9BACI</name>
<evidence type="ECO:0000256" key="1">
    <source>
        <dbReference type="SAM" id="MobiDB-lite"/>
    </source>
</evidence>